<dbReference type="InterPro" id="IPR009080">
    <property type="entry name" value="tRNAsynth_Ia_anticodon-bd"/>
</dbReference>
<evidence type="ECO:0000313" key="4">
    <source>
        <dbReference type="EMBL" id="RKP25819.1"/>
    </source>
</evidence>
<accession>A0A4V1J1P9</accession>
<dbReference type="GO" id="GO:0006420">
    <property type="term" value="P:arginyl-tRNA aminoacylation"/>
    <property type="evidence" value="ECO:0007669"/>
    <property type="project" value="InterPro"/>
</dbReference>
<protein>
    <recommendedName>
        <fullName evidence="1">arginine--tRNA ligase</fullName>
        <ecNumber evidence="1">6.1.1.19</ecNumber>
    </recommendedName>
</protein>
<comment type="catalytic activity">
    <reaction evidence="2">
        <text>tRNA(Arg) + L-arginine + ATP = L-arginyl-tRNA(Arg) + AMP + diphosphate</text>
        <dbReference type="Rhea" id="RHEA:20301"/>
        <dbReference type="Rhea" id="RHEA-COMP:9658"/>
        <dbReference type="Rhea" id="RHEA-COMP:9673"/>
        <dbReference type="ChEBI" id="CHEBI:30616"/>
        <dbReference type="ChEBI" id="CHEBI:32682"/>
        <dbReference type="ChEBI" id="CHEBI:33019"/>
        <dbReference type="ChEBI" id="CHEBI:78442"/>
        <dbReference type="ChEBI" id="CHEBI:78513"/>
        <dbReference type="ChEBI" id="CHEBI:456215"/>
        <dbReference type="EC" id="6.1.1.19"/>
    </reaction>
</comment>
<dbReference type="PANTHER" id="PTHR11956">
    <property type="entry name" value="ARGINYL-TRNA SYNTHETASE"/>
    <property type="match status" value="1"/>
</dbReference>
<dbReference type="OrthoDB" id="5705271at2759"/>
<keyword evidence="5" id="KW-1185">Reference proteome</keyword>
<dbReference type="PANTHER" id="PTHR11956:SF11">
    <property type="entry name" value="ARGININE--TRNA LIGASE, MITOCHONDRIAL-RELATED"/>
    <property type="match status" value="1"/>
</dbReference>
<name>A0A4V1J1P9_9FUNG</name>
<dbReference type="Gene3D" id="1.10.730.10">
    <property type="entry name" value="Isoleucyl-tRNA Synthetase, Domain 1"/>
    <property type="match status" value="1"/>
</dbReference>
<dbReference type="SUPFAM" id="SSF47323">
    <property type="entry name" value="Anticodon-binding domain of a subclass of class I aminoacyl-tRNA synthetases"/>
    <property type="match status" value="1"/>
</dbReference>
<dbReference type="GO" id="GO:0005524">
    <property type="term" value="F:ATP binding"/>
    <property type="evidence" value="ECO:0007669"/>
    <property type="project" value="InterPro"/>
</dbReference>
<dbReference type="GO" id="GO:0004814">
    <property type="term" value="F:arginine-tRNA ligase activity"/>
    <property type="evidence" value="ECO:0007669"/>
    <property type="project" value="UniProtKB-EC"/>
</dbReference>
<dbReference type="Pfam" id="PF05746">
    <property type="entry name" value="DALR_1"/>
    <property type="match status" value="1"/>
</dbReference>
<evidence type="ECO:0000313" key="5">
    <source>
        <dbReference type="Proteomes" id="UP000278143"/>
    </source>
</evidence>
<evidence type="ECO:0000256" key="1">
    <source>
        <dbReference type="ARBA" id="ARBA00012837"/>
    </source>
</evidence>
<dbReference type="Proteomes" id="UP000278143">
    <property type="component" value="Unassembled WGS sequence"/>
</dbReference>
<dbReference type="InterPro" id="IPR001278">
    <property type="entry name" value="Arg-tRNA-ligase"/>
</dbReference>
<sequence>MLACQQMLLVDAATAVLQQVGLLPGLRVRLSCENAEQFMQLQWHNKWGEIKLSLHNLVDAARLASIDNDNDDDNDGEQLNKFTATKHVAGVTRVGTALYIRLQPTALLVLALHTKQTTRTASADVPSPVLVCSWLPPPPSSSSSASSELTIDAFIRAQLVTQSTVHMMRSEGTPTHWLMLLPTTQPGSEVAALTIQHRLEEQASMDDQLQLVGIQPDQLCGVTLKARARIRQAVEMSPAVEAMPQEDNATMLDLMPFGANRLLLPPPSHADAATSTDILFDVVAALLVAITEHAGDDDGGDGSGCAFARIITIAPETCQMQVQQIYALLKVLSMAHRSPHACPSHLDYVPVGPVQHRSTTTTTNHSSIRATTAYIQGIMRRMADDKEDGNHSSSDAPCSNASIVDITTAAAFSGVFMETKRQKQIQLLEEPGKQLVEKGQPMVYMLYTRARLRAILNAYATQHPRPNANSDDDDVEAYAVHLASTSVTVDIAREILHYPQVARAALDRYEPCLLVAFAVRLSRLTTKACDTLRVKDCPARVALPRVHLLGICELMLSDVIRRLGMLPLERM</sequence>
<dbReference type="GO" id="GO:0005739">
    <property type="term" value="C:mitochondrion"/>
    <property type="evidence" value="ECO:0007669"/>
    <property type="project" value="TreeGrafter"/>
</dbReference>
<gene>
    <name evidence="4" type="ORF">SYNPS1DRAFT_28454</name>
</gene>
<reference evidence="5" key="1">
    <citation type="journal article" date="2018" name="Nat. Microbiol.">
        <title>Leveraging single-cell genomics to expand the fungal tree of life.</title>
        <authorList>
            <person name="Ahrendt S.R."/>
            <person name="Quandt C.A."/>
            <person name="Ciobanu D."/>
            <person name="Clum A."/>
            <person name="Salamov A."/>
            <person name="Andreopoulos B."/>
            <person name="Cheng J.F."/>
            <person name="Woyke T."/>
            <person name="Pelin A."/>
            <person name="Henrissat B."/>
            <person name="Reynolds N.K."/>
            <person name="Benny G.L."/>
            <person name="Smith M.E."/>
            <person name="James T.Y."/>
            <person name="Grigoriev I.V."/>
        </authorList>
    </citation>
    <scope>NUCLEOTIDE SEQUENCE [LARGE SCALE GENOMIC DNA]</scope>
    <source>
        <strain evidence="5">Benny S71-1</strain>
    </source>
</reference>
<dbReference type="InterPro" id="IPR008909">
    <property type="entry name" value="DALR_anticod-bd"/>
</dbReference>
<dbReference type="AlphaFoldDB" id="A0A4V1J1P9"/>
<organism evidence="4 5">
    <name type="scientific">Syncephalis pseudoplumigaleata</name>
    <dbReference type="NCBI Taxonomy" id="1712513"/>
    <lineage>
        <taxon>Eukaryota</taxon>
        <taxon>Fungi</taxon>
        <taxon>Fungi incertae sedis</taxon>
        <taxon>Zoopagomycota</taxon>
        <taxon>Zoopagomycotina</taxon>
        <taxon>Zoopagomycetes</taxon>
        <taxon>Zoopagales</taxon>
        <taxon>Piptocephalidaceae</taxon>
        <taxon>Syncephalis</taxon>
    </lineage>
</organism>
<evidence type="ECO:0000256" key="2">
    <source>
        <dbReference type="ARBA" id="ARBA00049339"/>
    </source>
</evidence>
<dbReference type="SMART" id="SM00836">
    <property type="entry name" value="DALR_1"/>
    <property type="match status" value="1"/>
</dbReference>
<dbReference type="EMBL" id="KZ989604">
    <property type="protein sequence ID" value="RKP25819.1"/>
    <property type="molecule type" value="Genomic_DNA"/>
</dbReference>
<dbReference type="EC" id="6.1.1.19" evidence="1"/>
<feature type="domain" description="DALR anticodon binding" evidence="3">
    <location>
        <begin position="445"/>
        <end position="571"/>
    </location>
</feature>
<proteinExistence type="predicted"/>
<evidence type="ECO:0000259" key="3">
    <source>
        <dbReference type="SMART" id="SM00836"/>
    </source>
</evidence>
<dbReference type="GO" id="GO:0032543">
    <property type="term" value="P:mitochondrial translation"/>
    <property type="evidence" value="ECO:0007669"/>
    <property type="project" value="TreeGrafter"/>
</dbReference>